<feature type="non-terminal residue" evidence="2">
    <location>
        <position position="1"/>
    </location>
</feature>
<feature type="domain" description="Reverse transcriptase" evidence="1">
    <location>
        <begin position="177"/>
        <end position="405"/>
    </location>
</feature>
<comment type="caution">
    <text evidence="2">The sequence shown here is derived from an EMBL/GenBank/DDBJ whole genome shotgun (WGS) entry which is preliminary data.</text>
</comment>
<dbReference type="PROSITE" id="PS50878">
    <property type="entry name" value="RT_POL"/>
    <property type="match status" value="1"/>
</dbReference>
<evidence type="ECO:0000259" key="1">
    <source>
        <dbReference type="PROSITE" id="PS50878"/>
    </source>
</evidence>
<accession>A0A816CAS9</accession>
<proteinExistence type="predicted"/>
<dbReference type="AlphaFoldDB" id="A0A816CAS9"/>
<sequence>FPSSSKSVTKNELESLQKFLYDRCKTEKEKFIDTHQKKLIKLNHGPVGQDYEHLKTKLVHNISSYNLTLEEERLLCRGWNFCIENKLTNFIDFKTDMELNAYKIQKSCHANVFTTLCRKLNNYSDIFMKAVKNKKIRNISDDEFNANKSLKNNKNIIICRADKGNAIVVIDKIDYINKMNDILKRKQFKSAKESILKEKEKFMNKYILKLHNDKVIDKETYWKIHATGSSYATMYGQPKIHKSNYPVRPIISSIGSYIHDLSKYLYDIIRNNRPSKSFSYVRDSFEFVKKVTGITTSLNQTMVSFDVDNLYTNVPVHEAIEITVNMLFKTTKSPNIIYTRSQFKELLTIAVCDIPFRFFDKIYTQVDGVAMGSPLGPILADLFMSNLEQKLNRFSTNKPLTWIRY</sequence>
<gene>
    <name evidence="2" type="ORF">GPM918_LOCUS43647</name>
    <name evidence="3" type="ORF">SRO942_LOCUS45191</name>
</gene>
<dbReference type="PANTHER" id="PTHR21301:SF10">
    <property type="entry name" value="REVERSE TRANSCRIPTASE DOMAIN-CONTAINING PROTEIN"/>
    <property type="match status" value="1"/>
</dbReference>
<organism evidence="2 4">
    <name type="scientific">Didymodactylos carnosus</name>
    <dbReference type="NCBI Taxonomy" id="1234261"/>
    <lineage>
        <taxon>Eukaryota</taxon>
        <taxon>Metazoa</taxon>
        <taxon>Spiralia</taxon>
        <taxon>Gnathifera</taxon>
        <taxon>Rotifera</taxon>
        <taxon>Eurotatoria</taxon>
        <taxon>Bdelloidea</taxon>
        <taxon>Philodinida</taxon>
        <taxon>Philodinidae</taxon>
        <taxon>Didymodactylos</taxon>
    </lineage>
</organism>
<dbReference type="Proteomes" id="UP000681722">
    <property type="component" value="Unassembled WGS sequence"/>
</dbReference>
<dbReference type="EMBL" id="CAJNOQ010040278">
    <property type="protein sequence ID" value="CAF1619534.1"/>
    <property type="molecule type" value="Genomic_DNA"/>
</dbReference>
<dbReference type="Proteomes" id="UP000663829">
    <property type="component" value="Unassembled WGS sequence"/>
</dbReference>
<reference evidence="2" key="1">
    <citation type="submission" date="2021-02" db="EMBL/GenBank/DDBJ databases">
        <authorList>
            <person name="Nowell W R."/>
        </authorList>
    </citation>
    <scope>NUCLEOTIDE SEQUENCE</scope>
</reference>
<protein>
    <recommendedName>
        <fullName evidence="1">Reverse transcriptase domain-containing protein</fullName>
    </recommendedName>
</protein>
<dbReference type="EMBL" id="CAJOBC010107366">
    <property type="protein sequence ID" value="CAF4508498.1"/>
    <property type="molecule type" value="Genomic_DNA"/>
</dbReference>
<keyword evidence="4" id="KW-1185">Reference proteome</keyword>
<evidence type="ECO:0000313" key="2">
    <source>
        <dbReference type="EMBL" id="CAF1619534.1"/>
    </source>
</evidence>
<dbReference type="OrthoDB" id="10058657at2759"/>
<dbReference type="InterPro" id="IPR000477">
    <property type="entry name" value="RT_dom"/>
</dbReference>
<name>A0A816CAS9_9BILA</name>
<feature type="non-terminal residue" evidence="2">
    <location>
        <position position="405"/>
    </location>
</feature>
<dbReference type="PANTHER" id="PTHR21301">
    <property type="entry name" value="REVERSE TRANSCRIPTASE"/>
    <property type="match status" value="1"/>
</dbReference>
<evidence type="ECO:0000313" key="4">
    <source>
        <dbReference type="Proteomes" id="UP000663829"/>
    </source>
</evidence>
<evidence type="ECO:0000313" key="3">
    <source>
        <dbReference type="EMBL" id="CAF4508498.1"/>
    </source>
</evidence>